<dbReference type="PANTHER" id="PTHR13318">
    <property type="entry name" value="PARTNER OF PAIRED, ISOFORM B-RELATED"/>
    <property type="match status" value="1"/>
</dbReference>
<accession>A0ABY7DGW2</accession>
<dbReference type="InterPro" id="IPR057207">
    <property type="entry name" value="FBXL15_LRR"/>
</dbReference>
<protein>
    <submittedName>
        <fullName evidence="3">FXL15-like protein</fullName>
    </submittedName>
</protein>
<dbReference type="InterPro" id="IPR032675">
    <property type="entry name" value="LRR_dom_sf"/>
</dbReference>
<dbReference type="PANTHER" id="PTHR13318:SF261">
    <property type="entry name" value="F-BOX DOMAIN-CONTAINING PROTEIN"/>
    <property type="match status" value="1"/>
</dbReference>
<organism evidence="3 4">
    <name type="scientific">Mya arenaria</name>
    <name type="common">Soft-shell clam</name>
    <dbReference type="NCBI Taxonomy" id="6604"/>
    <lineage>
        <taxon>Eukaryota</taxon>
        <taxon>Metazoa</taxon>
        <taxon>Spiralia</taxon>
        <taxon>Lophotrochozoa</taxon>
        <taxon>Mollusca</taxon>
        <taxon>Bivalvia</taxon>
        <taxon>Autobranchia</taxon>
        <taxon>Heteroconchia</taxon>
        <taxon>Euheterodonta</taxon>
        <taxon>Imparidentia</taxon>
        <taxon>Neoheterodontei</taxon>
        <taxon>Myida</taxon>
        <taxon>Myoidea</taxon>
        <taxon>Myidae</taxon>
        <taxon>Mya</taxon>
    </lineage>
</organism>
<dbReference type="EMBL" id="CP111013">
    <property type="protein sequence ID" value="WAQ96892.1"/>
    <property type="molecule type" value="Genomic_DNA"/>
</dbReference>
<dbReference type="Pfam" id="PF25372">
    <property type="entry name" value="DUF7885"/>
    <property type="match status" value="1"/>
</dbReference>
<keyword evidence="4" id="KW-1185">Reference proteome</keyword>
<evidence type="ECO:0000313" key="4">
    <source>
        <dbReference type="Proteomes" id="UP001164746"/>
    </source>
</evidence>
<evidence type="ECO:0000259" key="2">
    <source>
        <dbReference type="Pfam" id="PF25372"/>
    </source>
</evidence>
<dbReference type="CDD" id="cd22126">
    <property type="entry name" value="F-box_FBXL15"/>
    <property type="match status" value="1"/>
</dbReference>
<proteinExistence type="predicted"/>
<evidence type="ECO:0000256" key="1">
    <source>
        <dbReference type="SAM" id="MobiDB-lite"/>
    </source>
</evidence>
<reference evidence="3" key="1">
    <citation type="submission" date="2022-11" db="EMBL/GenBank/DDBJ databases">
        <title>Centuries of genome instability and evolution in soft-shell clam transmissible cancer (bioRxiv).</title>
        <authorList>
            <person name="Hart S.F.M."/>
            <person name="Yonemitsu M.A."/>
            <person name="Giersch R.M."/>
            <person name="Beal B.F."/>
            <person name="Arriagada G."/>
            <person name="Davis B.W."/>
            <person name="Ostrander E.A."/>
            <person name="Goff S.P."/>
            <person name="Metzger M.J."/>
        </authorList>
    </citation>
    <scope>NUCLEOTIDE SEQUENCE</scope>
    <source>
        <strain evidence="3">MELC-2E11</strain>
        <tissue evidence="3">Siphon/mantle</tissue>
    </source>
</reference>
<feature type="domain" description="F-box/LRR-repeat protein 15-like leucin rich repeat" evidence="2">
    <location>
        <begin position="179"/>
        <end position="254"/>
    </location>
</feature>
<gene>
    <name evidence="3" type="ORF">MAR_029582</name>
</gene>
<feature type="non-terminal residue" evidence="3">
    <location>
        <position position="308"/>
    </location>
</feature>
<dbReference type="InterPro" id="IPR006553">
    <property type="entry name" value="Leu-rich_rpt_Cys-con_subtyp"/>
</dbReference>
<feature type="region of interest" description="Disordered" evidence="1">
    <location>
        <begin position="288"/>
        <end position="308"/>
    </location>
</feature>
<dbReference type="SMART" id="SM00367">
    <property type="entry name" value="LRR_CC"/>
    <property type="match status" value="5"/>
</dbReference>
<dbReference type="SUPFAM" id="SSF52047">
    <property type="entry name" value="RNI-like"/>
    <property type="match status" value="1"/>
</dbReference>
<dbReference type="Proteomes" id="UP001164746">
    <property type="component" value="Chromosome 2"/>
</dbReference>
<dbReference type="Gene3D" id="3.80.10.10">
    <property type="entry name" value="Ribonuclease Inhibitor"/>
    <property type="match status" value="1"/>
</dbReference>
<name>A0ABY7DGW2_MYAAR</name>
<sequence length="308" mass="35018">MACEQSGDYGQHITVREEQALTTNSGDSSFVVRLYDLPWEDIVFQYIFPLLPIQTLFQLRRVSRECKHMVQHYFSISRVLNIARIGGKVTAEAFHILTDESSNLLHLNLRNAKDWLNDTLLMPVLKSNARIQTLDLTNCISLSNTSLQVLATHCVELKCLTLRDCVWLSPEGVTVIGLYCKELEKIDISGCWNVNDEALTVLVKGCSKLTFIQMSKIYGITDSSMSVLCRSCPNLVHLNVQGCWRITDDSIRFLTEYGKNMQMLQIRECNQVTETVLSKLRSNGVKMDRLAPPSMEGHNQRITKAHFK</sequence>
<evidence type="ECO:0000313" key="3">
    <source>
        <dbReference type="EMBL" id="WAQ96892.1"/>
    </source>
</evidence>